<dbReference type="GO" id="GO:0006508">
    <property type="term" value="P:proteolysis"/>
    <property type="evidence" value="ECO:0007669"/>
    <property type="project" value="InterPro"/>
</dbReference>
<dbReference type="RefSeq" id="WP_171708907.1">
    <property type="nucleotide sequence ID" value="NZ_JAAVLW010000002.1"/>
</dbReference>
<gene>
    <name evidence="6" type="ORF">HCN50_07160</name>
</gene>
<organism evidence="6 7">
    <name type="scientific">Bradyrhizobium archetypum</name>
    <dbReference type="NCBI Taxonomy" id="2721160"/>
    <lineage>
        <taxon>Bacteria</taxon>
        <taxon>Pseudomonadati</taxon>
        <taxon>Pseudomonadota</taxon>
        <taxon>Alphaproteobacteria</taxon>
        <taxon>Hyphomicrobiales</taxon>
        <taxon>Nitrobacteraceae</taxon>
        <taxon>Bradyrhizobium</taxon>
    </lineage>
</organism>
<keyword evidence="4" id="KW-0812">Transmembrane</keyword>
<dbReference type="EMBL" id="JAAVLW010000002">
    <property type="protein sequence ID" value="NOJ46029.1"/>
    <property type="molecule type" value="Genomic_DNA"/>
</dbReference>
<dbReference type="PRINTS" id="PR00111">
    <property type="entry name" value="ABHYDROLASE"/>
</dbReference>
<feature type="compositionally biased region" description="Basic residues" evidence="3">
    <location>
        <begin position="1"/>
        <end position="18"/>
    </location>
</feature>
<evidence type="ECO:0000256" key="2">
    <source>
        <dbReference type="ARBA" id="ARBA00022801"/>
    </source>
</evidence>
<evidence type="ECO:0000313" key="7">
    <source>
        <dbReference type="Proteomes" id="UP000528734"/>
    </source>
</evidence>
<dbReference type="Gene3D" id="3.40.50.1820">
    <property type="entry name" value="alpha/beta hydrolase"/>
    <property type="match status" value="1"/>
</dbReference>
<dbReference type="InterPro" id="IPR000073">
    <property type="entry name" value="AB_hydrolase_1"/>
</dbReference>
<feature type="transmembrane region" description="Helical" evidence="4">
    <location>
        <begin position="27"/>
        <end position="48"/>
    </location>
</feature>
<feature type="domain" description="AB hydrolase-1" evidence="5">
    <location>
        <begin position="80"/>
        <end position="317"/>
    </location>
</feature>
<dbReference type="Pfam" id="PF00561">
    <property type="entry name" value="Abhydrolase_1"/>
    <property type="match status" value="1"/>
</dbReference>
<dbReference type="Proteomes" id="UP000528734">
    <property type="component" value="Unassembled WGS sequence"/>
</dbReference>
<comment type="similarity">
    <text evidence="1">Belongs to the peptidase S33 family.</text>
</comment>
<keyword evidence="2 6" id="KW-0378">Hydrolase</keyword>
<evidence type="ECO:0000256" key="1">
    <source>
        <dbReference type="ARBA" id="ARBA00010088"/>
    </source>
</evidence>
<keyword evidence="4" id="KW-0472">Membrane</keyword>
<evidence type="ECO:0000259" key="5">
    <source>
        <dbReference type="Pfam" id="PF00561"/>
    </source>
</evidence>
<dbReference type="AlphaFoldDB" id="A0A7Y4H1Q0"/>
<evidence type="ECO:0000256" key="3">
    <source>
        <dbReference type="SAM" id="MobiDB-lite"/>
    </source>
</evidence>
<accession>A0A7Y4H1Q0</accession>
<sequence length="360" mass="38816">MSAAHLKTRSPTSHHGKGHTMAGAHPYLVAAAVAVGALAISALINRYLAKKAETRNPPSGLFLEVNGLRLHYVERGSGTPLVLLHGNGSMIQDFESSGLIDLAAKNHRVIVFDRPGFGHSERPRNVVWTPAAQAELINSALRRLGVSQAIVLGHSWGASVAVALALKYPKLVQGLVLASGYYYPTWRADVVAFSVPAVPIVGDVLGHTLAPIIGRVIWPLLVEEIFDPRSVPKKFDAFPKEMALRPSQIRASAAESALLIPDAVHLRNEYAKLTMPVVIVAGNEDRLVDINAQSTRLHLDIPQSSFHRVRGAGHMVHQTATRVVSAINEVANDVNSIKLQRGLSREMQSNDPVNVDGIPG</sequence>
<protein>
    <submittedName>
        <fullName evidence="6">Alpha/beta hydrolase</fullName>
    </submittedName>
</protein>
<name>A0A7Y4H1Q0_9BRAD</name>
<dbReference type="SUPFAM" id="SSF53474">
    <property type="entry name" value="alpha/beta-Hydrolases"/>
    <property type="match status" value="1"/>
</dbReference>
<dbReference type="PANTHER" id="PTHR43689:SF8">
    <property type="entry name" value="ALPHA_BETA-HYDROLASES SUPERFAMILY PROTEIN"/>
    <property type="match status" value="1"/>
</dbReference>
<feature type="region of interest" description="Disordered" evidence="3">
    <location>
        <begin position="1"/>
        <end position="20"/>
    </location>
</feature>
<dbReference type="InterPro" id="IPR029058">
    <property type="entry name" value="AB_hydrolase_fold"/>
</dbReference>
<comment type="caution">
    <text evidence="6">The sequence shown here is derived from an EMBL/GenBank/DDBJ whole genome shotgun (WGS) entry which is preliminary data.</text>
</comment>
<dbReference type="InterPro" id="IPR002410">
    <property type="entry name" value="Peptidase_S33"/>
</dbReference>
<dbReference type="GO" id="GO:0008233">
    <property type="term" value="F:peptidase activity"/>
    <property type="evidence" value="ECO:0007669"/>
    <property type="project" value="InterPro"/>
</dbReference>
<evidence type="ECO:0000256" key="4">
    <source>
        <dbReference type="SAM" id="Phobius"/>
    </source>
</evidence>
<dbReference type="PANTHER" id="PTHR43689">
    <property type="entry name" value="HYDROLASE"/>
    <property type="match status" value="1"/>
</dbReference>
<keyword evidence="7" id="KW-1185">Reference proteome</keyword>
<keyword evidence="4" id="KW-1133">Transmembrane helix</keyword>
<proteinExistence type="inferred from homology"/>
<dbReference type="PRINTS" id="PR00793">
    <property type="entry name" value="PROAMNOPTASE"/>
</dbReference>
<reference evidence="6 7" key="1">
    <citation type="submission" date="2020-03" db="EMBL/GenBank/DDBJ databases">
        <title>Bradyrhizobium diversity isolated from nodules of Muelleranthus trifoliolatus.</title>
        <authorList>
            <person name="Klepa M."/>
            <person name="Helene L."/>
            <person name="Hungria M."/>
        </authorList>
    </citation>
    <scope>NUCLEOTIDE SEQUENCE [LARGE SCALE GENOMIC DNA]</scope>
    <source>
        <strain evidence="6 7">WSM 1744</strain>
    </source>
</reference>
<evidence type="ECO:0000313" key="6">
    <source>
        <dbReference type="EMBL" id="NOJ46029.1"/>
    </source>
</evidence>